<name>A0A081APD1_PHYNI</name>
<dbReference type="AlphaFoldDB" id="A0A081APD1"/>
<protein>
    <submittedName>
        <fullName evidence="1">Uncharacterized protein</fullName>
    </submittedName>
</protein>
<comment type="caution">
    <text evidence="1">The sequence shown here is derived from an EMBL/GenBank/DDBJ whole genome shotgun (WGS) entry which is preliminary data.</text>
</comment>
<proteinExistence type="predicted"/>
<gene>
    <name evidence="1" type="ORF">F444_04823</name>
</gene>
<evidence type="ECO:0000313" key="1">
    <source>
        <dbReference type="EMBL" id="ETO80742.1"/>
    </source>
</evidence>
<sequence length="45" mass="5359">MMDSTSKCRFQQERSLWFALSRLCAKAETKKKESMTAPLRHLRRT</sequence>
<organism evidence="1 2">
    <name type="scientific">Phytophthora nicotianae P1976</name>
    <dbReference type="NCBI Taxonomy" id="1317066"/>
    <lineage>
        <taxon>Eukaryota</taxon>
        <taxon>Sar</taxon>
        <taxon>Stramenopiles</taxon>
        <taxon>Oomycota</taxon>
        <taxon>Peronosporomycetes</taxon>
        <taxon>Peronosporales</taxon>
        <taxon>Peronosporaceae</taxon>
        <taxon>Phytophthora</taxon>
    </lineage>
</organism>
<evidence type="ECO:0000313" key="2">
    <source>
        <dbReference type="Proteomes" id="UP000028582"/>
    </source>
</evidence>
<accession>A0A081APD1</accession>
<dbReference type="EMBL" id="ANJA01000970">
    <property type="protein sequence ID" value="ETO80742.1"/>
    <property type="molecule type" value="Genomic_DNA"/>
</dbReference>
<reference evidence="1 2" key="1">
    <citation type="submission" date="2013-11" db="EMBL/GenBank/DDBJ databases">
        <title>The Genome Sequence of Phytophthora parasitica P1976.</title>
        <authorList>
            <consortium name="The Broad Institute Genomics Platform"/>
            <person name="Russ C."/>
            <person name="Tyler B."/>
            <person name="Panabieres F."/>
            <person name="Shan W."/>
            <person name="Tripathy S."/>
            <person name="Grunwald N."/>
            <person name="Machado M."/>
            <person name="Johnson C.S."/>
            <person name="Walker B."/>
            <person name="Young S."/>
            <person name="Zeng Q."/>
            <person name="Gargeya S."/>
            <person name="Fitzgerald M."/>
            <person name="Haas B."/>
            <person name="Abouelleil A."/>
            <person name="Allen A.W."/>
            <person name="Alvarado L."/>
            <person name="Arachchi H.M."/>
            <person name="Berlin A.M."/>
            <person name="Chapman S.B."/>
            <person name="Gainer-Dewar J."/>
            <person name="Goldberg J."/>
            <person name="Griggs A."/>
            <person name="Gujja S."/>
            <person name="Hansen M."/>
            <person name="Howarth C."/>
            <person name="Imamovic A."/>
            <person name="Ireland A."/>
            <person name="Larimer J."/>
            <person name="McCowan C."/>
            <person name="Murphy C."/>
            <person name="Pearson M."/>
            <person name="Poon T.W."/>
            <person name="Priest M."/>
            <person name="Roberts A."/>
            <person name="Saif S."/>
            <person name="Shea T."/>
            <person name="Sisk P."/>
            <person name="Sykes S."/>
            <person name="Wortman J."/>
            <person name="Nusbaum C."/>
            <person name="Birren B."/>
        </authorList>
    </citation>
    <scope>NUCLEOTIDE SEQUENCE [LARGE SCALE GENOMIC DNA]</scope>
    <source>
        <strain evidence="1 2">P1976</strain>
    </source>
</reference>
<dbReference type="Proteomes" id="UP000028582">
    <property type="component" value="Unassembled WGS sequence"/>
</dbReference>